<keyword evidence="6 8" id="KW-0472">Membrane</keyword>
<proteinExistence type="inferred from homology"/>
<keyword evidence="5" id="KW-0503">Monooxygenase</keyword>
<dbReference type="Proteomes" id="UP000803844">
    <property type="component" value="Unassembled WGS sequence"/>
</dbReference>
<evidence type="ECO:0000313" key="10">
    <source>
        <dbReference type="Proteomes" id="UP000803844"/>
    </source>
</evidence>
<evidence type="ECO:0000256" key="2">
    <source>
        <dbReference type="ARBA" id="ARBA00022692"/>
    </source>
</evidence>
<protein>
    <submittedName>
        <fullName evidence="9">DUF1772-domain-containing protein</fullName>
    </submittedName>
</protein>
<comment type="subcellular location">
    <subcellularLocation>
        <location evidence="1">Membrane</location>
        <topology evidence="1">Multi-pass membrane protein</topology>
    </subcellularLocation>
</comment>
<dbReference type="EMBL" id="MU032349">
    <property type="protein sequence ID" value="KAF3763202.1"/>
    <property type="molecule type" value="Genomic_DNA"/>
</dbReference>
<keyword evidence="4" id="KW-0560">Oxidoreductase</keyword>
<dbReference type="GeneID" id="63836858"/>
<dbReference type="RefSeq" id="XP_040774163.1">
    <property type="nucleotide sequence ID" value="XM_040919729.1"/>
</dbReference>
<evidence type="ECO:0000256" key="4">
    <source>
        <dbReference type="ARBA" id="ARBA00023002"/>
    </source>
</evidence>
<organism evidence="9 10">
    <name type="scientific">Cryphonectria parasitica (strain ATCC 38755 / EP155)</name>
    <dbReference type="NCBI Taxonomy" id="660469"/>
    <lineage>
        <taxon>Eukaryota</taxon>
        <taxon>Fungi</taxon>
        <taxon>Dikarya</taxon>
        <taxon>Ascomycota</taxon>
        <taxon>Pezizomycotina</taxon>
        <taxon>Sordariomycetes</taxon>
        <taxon>Sordariomycetidae</taxon>
        <taxon>Diaporthales</taxon>
        <taxon>Cryphonectriaceae</taxon>
        <taxon>Cryphonectria-Endothia species complex</taxon>
        <taxon>Cryphonectria</taxon>
    </lineage>
</organism>
<sequence length="141" mass="15778">MALSAFAIPVFLETNDDPQHLLDQWARLYHYGHIYMPAICVATCGLYGYAAASKRTMHNPHWHRYAQAAVLTISMVPFTWLVISPTNDTLFGLRAGGVSVESSGVIQALIVKWAWLHITRSFSPLFGAVLGFTTLLREIRM</sequence>
<dbReference type="PANTHER" id="PTHR35042:SF3">
    <property type="entry name" value="ANTHRONE OXYGENASE-RELATED"/>
    <property type="match status" value="1"/>
</dbReference>
<dbReference type="AlphaFoldDB" id="A0A9P5CMF4"/>
<dbReference type="GO" id="GO:0016020">
    <property type="term" value="C:membrane"/>
    <property type="evidence" value="ECO:0007669"/>
    <property type="project" value="UniProtKB-SubCell"/>
</dbReference>
<evidence type="ECO:0000256" key="5">
    <source>
        <dbReference type="ARBA" id="ARBA00023033"/>
    </source>
</evidence>
<evidence type="ECO:0000313" key="9">
    <source>
        <dbReference type="EMBL" id="KAF3763202.1"/>
    </source>
</evidence>
<keyword evidence="2 8" id="KW-0812">Transmembrane</keyword>
<evidence type="ECO:0000256" key="3">
    <source>
        <dbReference type="ARBA" id="ARBA00022989"/>
    </source>
</evidence>
<dbReference type="Pfam" id="PF08592">
    <property type="entry name" value="Anthrone_oxy"/>
    <property type="match status" value="1"/>
</dbReference>
<evidence type="ECO:0000256" key="1">
    <source>
        <dbReference type="ARBA" id="ARBA00004141"/>
    </source>
</evidence>
<feature type="transmembrane region" description="Helical" evidence="8">
    <location>
        <begin position="113"/>
        <end position="136"/>
    </location>
</feature>
<comment type="similarity">
    <text evidence="7">Belongs to the anthrone oxygenase family.</text>
</comment>
<dbReference type="InterPro" id="IPR013901">
    <property type="entry name" value="Anthrone_oxy"/>
</dbReference>
<dbReference type="GO" id="GO:0004497">
    <property type="term" value="F:monooxygenase activity"/>
    <property type="evidence" value="ECO:0007669"/>
    <property type="project" value="UniProtKB-KW"/>
</dbReference>
<keyword evidence="3 8" id="KW-1133">Transmembrane helix</keyword>
<reference evidence="9" key="1">
    <citation type="journal article" date="2020" name="Phytopathology">
        <title>Genome sequence of the chestnut blight fungus Cryphonectria parasitica EP155: A fundamental resource for an archetypical invasive plant pathogen.</title>
        <authorList>
            <person name="Crouch J.A."/>
            <person name="Dawe A."/>
            <person name="Aerts A."/>
            <person name="Barry K."/>
            <person name="Churchill A.C.L."/>
            <person name="Grimwood J."/>
            <person name="Hillman B."/>
            <person name="Milgroom M.G."/>
            <person name="Pangilinan J."/>
            <person name="Smith M."/>
            <person name="Salamov A."/>
            <person name="Schmutz J."/>
            <person name="Yadav J."/>
            <person name="Grigoriev I.V."/>
            <person name="Nuss D."/>
        </authorList>
    </citation>
    <scope>NUCLEOTIDE SEQUENCE</scope>
    <source>
        <strain evidence="9">EP155</strain>
    </source>
</reference>
<gene>
    <name evidence="9" type="ORF">M406DRAFT_323047</name>
</gene>
<feature type="transmembrane region" description="Helical" evidence="8">
    <location>
        <begin position="64"/>
        <end position="83"/>
    </location>
</feature>
<evidence type="ECO:0000256" key="8">
    <source>
        <dbReference type="SAM" id="Phobius"/>
    </source>
</evidence>
<accession>A0A9P5CMF4</accession>
<name>A0A9P5CMF4_CRYP1</name>
<dbReference type="OrthoDB" id="5954308at2759"/>
<evidence type="ECO:0000256" key="6">
    <source>
        <dbReference type="ARBA" id="ARBA00023136"/>
    </source>
</evidence>
<feature type="transmembrane region" description="Helical" evidence="8">
    <location>
        <begin position="32"/>
        <end position="52"/>
    </location>
</feature>
<comment type="caution">
    <text evidence="9">The sequence shown here is derived from an EMBL/GenBank/DDBJ whole genome shotgun (WGS) entry which is preliminary data.</text>
</comment>
<keyword evidence="10" id="KW-1185">Reference proteome</keyword>
<evidence type="ECO:0000256" key="7">
    <source>
        <dbReference type="ARBA" id="ARBA00034313"/>
    </source>
</evidence>
<dbReference type="PANTHER" id="PTHR35042">
    <property type="entry name" value="ANTHRONE OXYGENASE ENCC"/>
    <property type="match status" value="1"/>
</dbReference>